<evidence type="ECO:0000313" key="6">
    <source>
        <dbReference type="Proteomes" id="UP001143463"/>
    </source>
</evidence>
<keyword evidence="6" id="KW-1185">Reference proteome</keyword>
<evidence type="ECO:0000313" key="5">
    <source>
        <dbReference type="EMBL" id="GLL13025.1"/>
    </source>
</evidence>
<name>A0A9W6L6L0_9PSEU</name>
<evidence type="ECO:0000259" key="4">
    <source>
        <dbReference type="PROSITE" id="PS50043"/>
    </source>
</evidence>
<dbReference type="PROSITE" id="PS50043">
    <property type="entry name" value="HTH_LUXR_2"/>
    <property type="match status" value="1"/>
</dbReference>
<accession>A0A9W6L6L0</accession>
<evidence type="ECO:0000256" key="2">
    <source>
        <dbReference type="ARBA" id="ARBA00023125"/>
    </source>
</evidence>
<dbReference type="Gene3D" id="1.10.10.10">
    <property type="entry name" value="Winged helix-like DNA-binding domain superfamily/Winged helix DNA-binding domain"/>
    <property type="match status" value="1"/>
</dbReference>
<keyword evidence="3" id="KW-0804">Transcription</keyword>
<dbReference type="SUPFAM" id="SSF46894">
    <property type="entry name" value="C-terminal effector domain of the bipartite response regulators"/>
    <property type="match status" value="1"/>
</dbReference>
<dbReference type="InterPro" id="IPR036388">
    <property type="entry name" value="WH-like_DNA-bd_sf"/>
</dbReference>
<evidence type="ECO:0000256" key="3">
    <source>
        <dbReference type="ARBA" id="ARBA00023163"/>
    </source>
</evidence>
<proteinExistence type="predicted"/>
<dbReference type="GO" id="GO:0003677">
    <property type="term" value="F:DNA binding"/>
    <property type="evidence" value="ECO:0007669"/>
    <property type="project" value="UniProtKB-KW"/>
</dbReference>
<dbReference type="PANTHER" id="PTHR44688">
    <property type="entry name" value="DNA-BINDING TRANSCRIPTIONAL ACTIVATOR DEVR_DOSR"/>
    <property type="match status" value="1"/>
</dbReference>
<comment type="caution">
    <text evidence="5">The sequence shown here is derived from an EMBL/GenBank/DDBJ whole genome shotgun (WGS) entry which is preliminary data.</text>
</comment>
<dbReference type="InterPro" id="IPR000792">
    <property type="entry name" value="Tscrpt_reg_LuxR_C"/>
</dbReference>
<dbReference type="Proteomes" id="UP001143463">
    <property type="component" value="Unassembled WGS sequence"/>
</dbReference>
<dbReference type="GO" id="GO:0006355">
    <property type="term" value="P:regulation of DNA-templated transcription"/>
    <property type="evidence" value="ECO:0007669"/>
    <property type="project" value="InterPro"/>
</dbReference>
<dbReference type="PANTHER" id="PTHR44688:SF16">
    <property type="entry name" value="DNA-BINDING TRANSCRIPTIONAL ACTIVATOR DEVR_DOSR"/>
    <property type="match status" value="1"/>
</dbReference>
<dbReference type="CDD" id="cd06170">
    <property type="entry name" value="LuxR_C_like"/>
    <property type="match status" value="1"/>
</dbReference>
<dbReference type="PRINTS" id="PR00038">
    <property type="entry name" value="HTHLUXR"/>
</dbReference>
<reference evidence="5" key="2">
    <citation type="submission" date="2023-01" db="EMBL/GenBank/DDBJ databases">
        <authorList>
            <person name="Sun Q."/>
            <person name="Evtushenko L."/>
        </authorList>
    </citation>
    <scope>NUCLEOTIDE SEQUENCE</scope>
    <source>
        <strain evidence="5">VKM Ac-1069</strain>
    </source>
</reference>
<keyword evidence="2" id="KW-0238">DNA-binding</keyword>
<feature type="domain" description="HTH luxR-type" evidence="4">
    <location>
        <begin position="187"/>
        <end position="252"/>
    </location>
</feature>
<dbReference type="SMART" id="SM00421">
    <property type="entry name" value="HTH_LUXR"/>
    <property type="match status" value="1"/>
</dbReference>
<protein>
    <recommendedName>
        <fullName evidence="4">HTH luxR-type domain-containing protein</fullName>
    </recommendedName>
</protein>
<sequence>MTGRDDGDWLEFTAELLREPLTELPLDRVTRLLQETFEAPAVGTAELAADGTADGEIYPLDATLEGHREDMLTWSASHAVENPIARYFLATADVRPVQLADVPGRFTDRRVYGEGAALAQACGVAEQLCLPTGGADHPRLLVVGRPEVFSPSELRLADRIWRLVVGLDRQARAYSAALRNASASGRDVASAIRLTPRERSVLGLLAEGLTAGAIARRLNIAERTVHKHLERCYSKLGVADRLTAVLAAQRLGLVAA</sequence>
<reference evidence="5" key="1">
    <citation type="journal article" date="2014" name="Int. J. Syst. Evol. Microbiol.">
        <title>Complete genome sequence of Corynebacterium casei LMG S-19264T (=DSM 44701T), isolated from a smear-ripened cheese.</title>
        <authorList>
            <consortium name="US DOE Joint Genome Institute (JGI-PGF)"/>
            <person name="Walter F."/>
            <person name="Albersmeier A."/>
            <person name="Kalinowski J."/>
            <person name="Ruckert C."/>
        </authorList>
    </citation>
    <scope>NUCLEOTIDE SEQUENCE</scope>
    <source>
        <strain evidence="5">VKM Ac-1069</strain>
    </source>
</reference>
<keyword evidence="1" id="KW-0805">Transcription regulation</keyword>
<dbReference type="EMBL" id="BSFQ01000018">
    <property type="protein sequence ID" value="GLL13025.1"/>
    <property type="molecule type" value="Genomic_DNA"/>
</dbReference>
<dbReference type="AlphaFoldDB" id="A0A9W6L6L0"/>
<dbReference type="InterPro" id="IPR016032">
    <property type="entry name" value="Sig_transdc_resp-reg_C-effctor"/>
</dbReference>
<gene>
    <name evidence="5" type="ORF">GCM10017577_41680</name>
</gene>
<evidence type="ECO:0000256" key="1">
    <source>
        <dbReference type="ARBA" id="ARBA00023015"/>
    </source>
</evidence>
<dbReference type="Pfam" id="PF00196">
    <property type="entry name" value="GerE"/>
    <property type="match status" value="1"/>
</dbReference>
<organism evidence="5 6">
    <name type="scientific">Pseudonocardia halophobica</name>
    <dbReference type="NCBI Taxonomy" id="29401"/>
    <lineage>
        <taxon>Bacteria</taxon>
        <taxon>Bacillati</taxon>
        <taxon>Actinomycetota</taxon>
        <taxon>Actinomycetes</taxon>
        <taxon>Pseudonocardiales</taxon>
        <taxon>Pseudonocardiaceae</taxon>
        <taxon>Pseudonocardia</taxon>
    </lineage>
</organism>
<dbReference type="RefSeq" id="WP_156067356.1">
    <property type="nucleotide sequence ID" value="NZ_BAAAUZ010000006.1"/>
</dbReference>